<feature type="transmembrane region" description="Helical" evidence="1">
    <location>
        <begin position="53"/>
        <end position="71"/>
    </location>
</feature>
<name>A0A9P8T7V3_9ASCO</name>
<keyword evidence="1" id="KW-0472">Membrane</keyword>
<dbReference type="AlphaFoldDB" id="A0A9P8T7V3"/>
<dbReference type="Proteomes" id="UP000788993">
    <property type="component" value="Unassembled WGS sequence"/>
</dbReference>
<keyword evidence="1" id="KW-0812">Transmembrane</keyword>
<protein>
    <submittedName>
        <fullName evidence="2">Uncharacterized protein</fullName>
    </submittedName>
</protein>
<keyword evidence="3" id="KW-1185">Reference proteome</keyword>
<proteinExistence type="predicted"/>
<sequence>MEENLELLLILKTAGLTWSTDPIDLKRICILDSVGLDTESTAEVVFAGSLESIILWLRVIFVFCGSFLIVVSSSSTSSLVSDT</sequence>
<reference evidence="2" key="2">
    <citation type="submission" date="2021-01" db="EMBL/GenBank/DDBJ databases">
        <authorList>
            <person name="Schikora-Tamarit M.A."/>
        </authorList>
    </citation>
    <scope>NUCLEOTIDE SEQUENCE</scope>
    <source>
        <strain evidence="2">NCAIM Y.01608</strain>
    </source>
</reference>
<evidence type="ECO:0000256" key="1">
    <source>
        <dbReference type="SAM" id="Phobius"/>
    </source>
</evidence>
<dbReference type="EMBL" id="JAEUBD010000983">
    <property type="protein sequence ID" value="KAH3669588.1"/>
    <property type="molecule type" value="Genomic_DNA"/>
</dbReference>
<accession>A0A9P8T7V3</accession>
<gene>
    <name evidence="2" type="ORF">OGATHE_002400</name>
</gene>
<keyword evidence="1" id="KW-1133">Transmembrane helix</keyword>
<evidence type="ECO:0000313" key="2">
    <source>
        <dbReference type="EMBL" id="KAH3669588.1"/>
    </source>
</evidence>
<reference evidence="2" key="1">
    <citation type="journal article" date="2021" name="Open Biol.">
        <title>Shared evolutionary footprints suggest mitochondrial oxidative damage underlies multiple complex I losses in fungi.</title>
        <authorList>
            <person name="Schikora-Tamarit M.A."/>
            <person name="Marcet-Houben M."/>
            <person name="Nosek J."/>
            <person name="Gabaldon T."/>
        </authorList>
    </citation>
    <scope>NUCLEOTIDE SEQUENCE</scope>
    <source>
        <strain evidence="2">NCAIM Y.01608</strain>
    </source>
</reference>
<evidence type="ECO:0000313" key="3">
    <source>
        <dbReference type="Proteomes" id="UP000788993"/>
    </source>
</evidence>
<organism evidence="2 3">
    <name type="scientific">Ogataea polymorpha</name>
    <dbReference type="NCBI Taxonomy" id="460523"/>
    <lineage>
        <taxon>Eukaryota</taxon>
        <taxon>Fungi</taxon>
        <taxon>Dikarya</taxon>
        <taxon>Ascomycota</taxon>
        <taxon>Saccharomycotina</taxon>
        <taxon>Pichiomycetes</taxon>
        <taxon>Pichiales</taxon>
        <taxon>Pichiaceae</taxon>
        <taxon>Ogataea</taxon>
    </lineage>
</organism>
<comment type="caution">
    <text evidence="2">The sequence shown here is derived from an EMBL/GenBank/DDBJ whole genome shotgun (WGS) entry which is preliminary data.</text>
</comment>